<gene>
    <name evidence="1" type="ORF">O6H91_11G054800</name>
</gene>
<dbReference type="EMBL" id="CM055102">
    <property type="protein sequence ID" value="KAJ7538572.1"/>
    <property type="molecule type" value="Genomic_DNA"/>
</dbReference>
<organism evidence="1 2">
    <name type="scientific">Diphasiastrum complanatum</name>
    <name type="common">Issler's clubmoss</name>
    <name type="synonym">Lycopodium complanatum</name>
    <dbReference type="NCBI Taxonomy" id="34168"/>
    <lineage>
        <taxon>Eukaryota</taxon>
        <taxon>Viridiplantae</taxon>
        <taxon>Streptophyta</taxon>
        <taxon>Embryophyta</taxon>
        <taxon>Tracheophyta</taxon>
        <taxon>Lycopodiopsida</taxon>
        <taxon>Lycopodiales</taxon>
        <taxon>Lycopodiaceae</taxon>
        <taxon>Lycopodioideae</taxon>
        <taxon>Diphasiastrum</taxon>
    </lineage>
</organism>
<sequence length="218" mass="25782">MQRLDANVEEQMIAKAIEEEASWEKLPKRLKLYLTSSEDWNNKVKEFCIKKQCKWSNCLSRNTFKESEYYEDLIQYLRKKLALFPYHLAEYICHTLRILPFRYYGDMLYEVMKDERPYDSIPNFSAADALRVTGIGRNEFIAIMNKCRAKKLMWKINKSIVKDMLPAQPLDIPIDPWWTVAIVNLTSDEYRVMSLLFLSQIQSDVASPLRVGFLRMNT</sequence>
<accession>A0ACC2C973</accession>
<protein>
    <submittedName>
        <fullName evidence="1">Uncharacterized protein</fullName>
    </submittedName>
</protein>
<keyword evidence="2" id="KW-1185">Reference proteome</keyword>
<evidence type="ECO:0000313" key="1">
    <source>
        <dbReference type="EMBL" id="KAJ7538572.1"/>
    </source>
</evidence>
<reference evidence="2" key="1">
    <citation type="journal article" date="2024" name="Proc. Natl. Acad. Sci. U.S.A.">
        <title>Extraordinary preservation of gene collinearity over three hundred million years revealed in homosporous lycophytes.</title>
        <authorList>
            <person name="Li C."/>
            <person name="Wickell D."/>
            <person name="Kuo L.Y."/>
            <person name="Chen X."/>
            <person name="Nie B."/>
            <person name="Liao X."/>
            <person name="Peng D."/>
            <person name="Ji J."/>
            <person name="Jenkins J."/>
            <person name="Williams M."/>
            <person name="Shu S."/>
            <person name="Plott C."/>
            <person name="Barry K."/>
            <person name="Rajasekar S."/>
            <person name="Grimwood J."/>
            <person name="Han X."/>
            <person name="Sun S."/>
            <person name="Hou Z."/>
            <person name="He W."/>
            <person name="Dai G."/>
            <person name="Sun C."/>
            <person name="Schmutz J."/>
            <person name="Leebens-Mack J.H."/>
            <person name="Li F.W."/>
            <person name="Wang L."/>
        </authorList>
    </citation>
    <scope>NUCLEOTIDE SEQUENCE [LARGE SCALE GENOMIC DNA]</scope>
    <source>
        <strain evidence="2">cv. PW_Plant_1</strain>
    </source>
</reference>
<comment type="caution">
    <text evidence="1">The sequence shown here is derived from an EMBL/GenBank/DDBJ whole genome shotgun (WGS) entry which is preliminary data.</text>
</comment>
<name>A0ACC2C973_DIPCM</name>
<proteinExistence type="predicted"/>
<evidence type="ECO:0000313" key="2">
    <source>
        <dbReference type="Proteomes" id="UP001162992"/>
    </source>
</evidence>
<dbReference type="Proteomes" id="UP001162992">
    <property type="component" value="Chromosome 11"/>
</dbReference>